<evidence type="ECO:0000313" key="4">
    <source>
        <dbReference type="Proteomes" id="UP001165740"/>
    </source>
</evidence>
<feature type="compositionally biased region" description="Polar residues" evidence="2">
    <location>
        <begin position="39"/>
        <end position="49"/>
    </location>
</feature>
<dbReference type="PROSITE" id="PS50157">
    <property type="entry name" value="ZINC_FINGER_C2H2_2"/>
    <property type="match status" value="1"/>
</dbReference>
<keyword evidence="1" id="KW-0479">Metal-binding</keyword>
<dbReference type="InterPro" id="IPR013087">
    <property type="entry name" value="Znf_C2H2_type"/>
</dbReference>
<dbReference type="Proteomes" id="UP001165740">
    <property type="component" value="Chromosome 10"/>
</dbReference>
<reference evidence="5" key="1">
    <citation type="submission" date="2025-08" db="UniProtKB">
        <authorList>
            <consortium name="RefSeq"/>
        </authorList>
    </citation>
    <scope>IDENTIFICATION</scope>
</reference>
<name>A0A9W3BNZ3_BIOGL</name>
<dbReference type="OrthoDB" id="6168894at2759"/>
<evidence type="ECO:0000256" key="1">
    <source>
        <dbReference type="PROSITE-ProRule" id="PRU00042"/>
    </source>
</evidence>
<gene>
    <name evidence="5" type="primary">LOC106077938</name>
</gene>
<dbReference type="AlphaFoldDB" id="A0A9W3BNZ3"/>
<evidence type="ECO:0000313" key="5">
    <source>
        <dbReference type="RefSeq" id="XP_055901222.1"/>
    </source>
</evidence>
<keyword evidence="4" id="KW-1185">Reference proteome</keyword>
<dbReference type="GO" id="GO:0008270">
    <property type="term" value="F:zinc ion binding"/>
    <property type="evidence" value="ECO:0007669"/>
    <property type="project" value="UniProtKB-KW"/>
</dbReference>
<accession>A0A9W3BNZ3</accession>
<feature type="domain" description="C2H2-type" evidence="3">
    <location>
        <begin position="372"/>
        <end position="402"/>
    </location>
</feature>
<keyword evidence="1" id="KW-0863">Zinc-finger</keyword>
<evidence type="ECO:0000259" key="3">
    <source>
        <dbReference type="PROSITE" id="PS50157"/>
    </source>
</evidence>
<dbReference type="RefSeq" id="XP_055901222.1">
    <property type="nucleotide sequence ID" value="XM_056045247.1"/>
</dbReference>
<feature type="region of interest" description="Disordered" evidence="2">
    <location>
        <begin position="1"/>
        <end position="69"/>
    </location>
</feature>
<protein>
    <submittedName>
        <fullName evidence="5">Keratin-associated protein 10-4-like</fullName>
    </submittedName>
</protein>
<organism evidence="4 5">
    <name type="scientific">Biomphalaria glabrata</name>
    <name type="common">Bloodfluke planorb</name>
    <name type="synonym">Freshwater snail</name>
    <dbReference type="NCBI Taxonomy" id="6526"/>
    <lineage>
        <taxon>Eukaryota</taxon>
        <taxon>Metazoa</taxon>
        <taxon>Spiralia</taxon>
        <taxon>Lophotrochozoa</taxon>
        <taxon>Mollusca</taxon>
        <taxon>Gastropoda</taxon>
        <taxon>Heterobranchia</taxon>
        <taxon>Euthyneura</taxon>
        <taxon>Panpulmonata</taxon>
        <taxon>Hygrophila</taxon>
        <taxon>Lymnaeoidea</taxon>
        <taxon>Planorbidae</taxon>
        <taxon>Biomphalaria</taxon>
    </lineage>
</organism>
<keyword evidence="1" id="KW-0862">Zinc</keyword>
<feature type="compositionally biased region" description="Polar residues" evidence="2">
    <location>
        <begin position="8"/>
        <end position="23"/>
    </location>
</feature>
<evidence type="ECO:0000256" key="2">
    <source>
        <dbReference type="SAM" id="MobiDB-lite"/>
    </source>
</evidence>
<dbReference type="GeneID" id="106077938"/>
<sequence>MLGKAAELTNQNKARSYTKSQNDAIRLGKGGGGGRDKSSPTSDNDAHSFQNKHRKDVFYQSKAPPKRVSRRATLSNFNNNIRDESDCDVQHCCSSSSRWNKRLHFITFLAGSNELHCVFEPDDCPRRSRLPRSRSSCCASRCSPEPCPFSPERPSQCQAPPVCTCSKSSLEDSVNDWLRCKERRRLKDPTEKLFGARKCCKTCEPCVVGCASDSCCKPSAKCGYLETSPPCCDPMCFTPPKSSCCPAYRKSSTPPSPSLRSKLDDCCYRPACSSSCKLPSCDPCSFSSSKTSVGLSACRSFTETRVSDPGVVKKYKQFRKDYVRKWGIKISNSDGGEWVYKDVNAIRPLFQRKNGKITRIRLADAPQAGCPKKCDDCPKPFQCWSSTTRHRRGSFCRKMEKPNDDKCHEPVVTCYIERACPRTKAGPCFSSCSKCRTSSCPPPASPAACSKSAAAPKHAACKAPPSCMRQPCCMKPSSQAIKISPCMAKSDTTPLKESIPSLSPISGCSFVCGSN</sequence>
<proteinExistence type="predicted"/>